<protein>
    <submittedName>
        <fullName evidence="1">Uncharacterized protein</fullName>
    </submittedName>
</protein>
<gene>
    <name evidence="1" type="ORF">E2F48_13360</name>
</gene>
<keyword evidence="2" id="KW-1185">Reference proteome</keyword>
<proteinExistence type="predicted"/>
<evidence type="ECO:0000313" key="2">
    <source>
        <dbReference type="Proteomes" id="UP000295411"/>
    </source>
</evidence>
<dbReference type="Proteomes" id="UP000295411">
    <property type="component" value="Unassembled WGS sequence"/>
</dbReference>
<reference evidence="1 2" key="1">
    <citation type="submission" date="2019-03" db="EMBL/GenBank/DDBJ databases">
        <title>Arthrobacter sp. nov., an bacterium isolated from biocrust in Mu Us Desert.</title>
        <authorList>
            <person name="Lixiong L."/>
        </authorList>
    </citation>
    <scope>NUCLEOTIDE SEQUENCE [LARGE SCALE GENOMIC DNA]</scope>
    <source>
        <strain evidence="1 2">SLN-3</strain>
    </source>
</reference>
<dbReference type="EMBL" id="SMTK01000004">
    <property type="protein sequence ID" value="TDK24787.1"/>
    <property type="molecule type" value="Genomic_DNA"/>
</dbReference>
<comment type="caution">
    <text evidence="1">The sequence shown here is derived from an EMBL/GenBank/DDBJ whole genome shotgun (WGS) entry which is preliminary data.</text>
</comment>
<dbReference type="AlphaFoldDB" id="A0A4R5TUQ9"/>
<dbReference type="RefSeq" id="WP_133404452.1">
    <property type="nucleotide sequence ID" value="NZ_SMTK01000004.1"/>
</dbReference>
<accession>A0A4R5TUQ9</accession>
<dbReference type="OrthoDB" id="4952030at2"/>
<name>A0A4R5TUQ9_9MICC</name>
<organism evidence="1 2">
    <name type="scientific">Arthrobacter crusticola</name>
    <dbReference type="NCBI Taxonomy" id="2547960"/>
    <lineage>
        <taxon>Bacteria</taxon>
        <taxon>Bacillati</taxon>
        <taxon>Actinomycetota</taxon>
        <taxon>Actinomycetes</taxon>
        <taxon>Micrococcales</taxon>
        <taxon>Micrococcaceae</taxon>
        <taxon>Arthrobacter</taxon>
    </lineage>
</organism>
<evidence type="ECO:0000313" key="1">
    <source>
        <dbReference type="EMBL" id="TDK24787.1"/>
    </source>
</evidence>
<sequence>MSNREGFIERFMRLTGRARAFFGPAQSSSLDHPMTAENQELLKQRQSEADQWETITRADGSTYIVPRRPS</sequence>